<reference evidence="2 3" key="1">
    <citation type="submission" date="2024-01" db="EMBL/GenBank/DDBJ databases">
        <title>The complete chloroplast genome sequence of Lithospermum erythrorhizon: insights into the phylogenetic relationship among Boraginaceae species and the maternal lineages of purple gromwells.</title>
        <authorList>
            <person name="Okada T."/>
            <person name="Watanabe K."/>
        </authorList>
    </citation>
    <scope>NUCLEOTIDE SEQUENCE [LARGE SCALE GENOMIC DNA]</scope>
</reference>
<dbReference type="Proteomes" id="UP001454036">
    <property type="component" value="Unassembled WGS sequence"/>
</dbReference>
<sequence>MEVWAQPRVEILPGKSAKNDKAYRFARNLSFADLYLDTKLNRKNWIERLHIIYQTPFESDERLITNGFEAASKKLIEAGYEATSKAHGLLEDGKPEFAEVFEILSSKMKVKKSEDKMGSKRKVDKNEKDDNETENTKEQENRKEEEHTKKEEFTEEKAIDEEARH</sequence>
<organism evidence="2 3">
    <name type="scientific">Lithospermum erythrorhizon</name>
    <name type="common">Purple gromwell</name>
    <name type="synonym">Lithospermum officinale var. erythrorhizon</name>
    <dbReference type="NCBI Taxonomy" id="34254"/>
    <lineage>
        <taxon>Eukaryota</taxon>
        <taxon>Viridiplantae</taxon>
        <taxon>Streptophyta</taxon>
        <taxon>Embryophyta</taxon>
        <taxon>Tracheophyta</taxon>
        <taxon>Spermatophyta</taxon>
        <taxon>Magnoliopsida</taxon>
        <taxon>eudicotyledons</taxon>
        <taxon>Gunneridae</taxon>
        <taxon>Pentapetalae</taxon>
        <taxon>asterids</taxon>
        <taxon>lamiids</taxon>
        <taxon>Boraginales</taxon>
        <taxon>Boraginaceae</taxon>
        <taxon>Boraginoideae</taxon>
        <taxon>Lithospermeae</taxon>
        <taxon>Lithospermum</taxon>
    </lineage>
</organism>
<gene>
    <name evidence="2" type="ORF">LIER_42127</name>
</gene>
<evidence type="ECO:0000313" key="2">
    <source>
        <dbReference type="EMBL" id="GAA0177196.1"/>
    </source>
</evidence>
<keyword evidence="3" id="KW-1185">Reference proteome</keyword>
<accession>A0AAV3RLP2</accession>
<evidence type="ECO:0000313" key="3">
    <source>
        <dbReference type="Proteomes" id="UP001454036"/>
    </source>
</evidence>
<protein>
    <submittedName>
        <fullName evidence="2">Uncharacterized protein</fullName>
    </submittedName>
</protein>
<feature type="compositionally biased region" description="Basic and acidic residues" evidence="1">
    <location>
        <begin position="124"/>
        <end position="165"/>
    </location>
</feature>
<evidence type="ECO:0000256" key="1">
    <source>
        <dbReference type="SAM" id="MobiDB-lite"/>
    </source>
</evidence>
<dbReference type="EMBL" id="BAABME010028197">
    <property type="protein sequence ID" value="GAA0177196.1"/>
    <property type="molecule type" value="Genomic_DNA"/>
</dbReference>
<dbReference type="AlphaFoldDB" id="A0AAV3RLP2"/>
<comment type="caution">
    <text evidence="2">The sequence shown here is derived from an EMBL/GenBank/DDBJ whole genome shotgun (WGS) entry which is preliminary data.</text>
</comment>
<name>A0AAV3RLP2_LITER</name>
<proteinExistence type="predicted"/>
<feature type="region of interest" description="Disordered" evidence="1">
    <location>
        <begin position="110"/>
        <end position="165"/>
    </location>
</feature>